<dbReference type="OrthoDB" id="655030at2759"/>
<dbReference type="GO" id="GO:0071949">
    <property type="term" value="F:FAD binding"/>
    <property type="evidence" value="ECO:0007669"/>
    <property type="project" value="InterPro"/>
</dbReference>
<accession>A0A8H3I9S5</accession>
<gene>
    <name evidence="5" type="ORF">ALECFALPRED_008293</name>
</gene>
<evidence type="ECO:0000313" key="5">
    <source>
        <dbReference type="EMBL" id="CAF9912745.1"/>
    </source>
</evidence>
<evidence type="ECO:0000313" key="6">
    <source>
        <dbReference type="Proteomes" id="UP000664203"/>
    </source>
</evidence>
<evidence type="ECO:0000256" key="2">
    <source>
        <dbReference type="ARBA" id="ARBA00022827"/>
    </source>
</evidence>
<name>A0A8H3I9S5_9LECA</name>
<dbReference type="Proteomes" id="UP000664203">
    <property type="component" value="Unassembled WGS sequence"/>
</dbReference>
<dbReference type="InterPro" id="IPR051704">
    <property type="entry name" value="FAD_aromatic-hydroxylase"/>
</dbReference>
<keyword evidence="2" id="KW-0274">FAD</keyword>
<proteinExistence type="predicted"/>
<evidence type="ECO:0000259" key="4">
    <source>
        <dbReference type="Pfam" id="PF01494"/>
    </source>
</evidence>
<dbReference type="InterPro" id="IPR036188">
    <property type="entry name" value="FAD/NAD-bd_sf"/>
</dbReference>
<dbReference type="InterPro" id="IPR002938">
    <property type="entry name" value="FAD-bd"/>
</dbReference>
<evidence type="ECO:0000256" key="3">
    <source>
        <dbReference type="ARBA" id="ARBA00023002"/>
    </source>
</evidence>
<dbReference type="GO" id="GO:0016491">
    <property type="term" value="F:oxidoreductase activity"/>
    <property type="evidence" value="ECO:0007669"/>
    <property type="project" value="UniProtKB-KW"/>
</dbReference>
<sequence>MSKPRVLISGASVAGPALAYWLVRAGCKVTVVERAPTLRTAGQGVDVRNTARDVIKRMGIFDRIRDKSSHEEGIEIVDSNGRCFARFGVDEKSGKGDSFTSDVEILRGELAGILFDVTKDDVSYIFGDMVESLEETDKEVGVNFTNGTPTMAFDLVVAADGIGSKIRGIAFGNGSSNVRSLNSNVSYFSIPLGDTDTMWSRARWVKGGRCIVLRPDNVGRTRAFLCLTAYDKSDERLVRLEKASKEGIPAQKLLVQELFHDADWEISRILKGMHESEDFYMQHITQVRLNRWSSGRVTVVGDAGYAPSPFTGMGTSIAFIGAYVLAGEISRQPNNIPAALESYERVLRPYVESIQKLPPGIPWIVNPQSTLGIRVLETVAWGAGVLSATGLATLFSKLAAYVPIGGDSFKLPDYEAFRQ</sequence>
<dbReference type="Gene3D" id="3.30.9.10">
    <property type="entry name" value="D-Amino Acid Oxidase, subunit A, domain 2"/>
    <property type="match status" value="1"/>
</dbReference>
<dbReference type="PANTHER" id="PTHR46865:SF2">
    <property type="entry name" value="MONOOXYGENASE"/>
    <property type="match status" value="1"/>
</dbReference>
<dbReference type="PANTHER" id="PTHR46865">
    <property type="entry name" value="OXIDOREDUCTASE-RELATED"/>
    <property type="match status" value="1"/>
</dbReference>
<dbReference type="SUPFAM" id="SSF51905">
    <property type="entry name" value="FAD/NAD(P)-binding domain"/>
    <property type="match status" value="1"/>
</dbReference>
<organism evidence="5 6">
    <name type="scientific">Alectoria fallacina</name>
    <dbReference type="NCBI Taxonomy" id="1903189"/>
    <lineage>
        <taxon>Eukaryota</taxon>
        <taxon>Fungi</taxon>
        <taxon>Dikarya</taxon>
        <taxon>Ascomycota</taxon>
        <taxon>Pezizomycotina</taxon>
        <taxon>Lecanoromycetes</taxon>
        <taxon>OSLEUM clade</taxon>
        <taxon>Lecanoromycetidae</taxon>
        <taxon>Lecanorales</taxon>
        <taxon>Lecanorineae</taxon>
        <taxon>Parmeliaceae</taxon>
        <taxon>Alectoria</taxon>
    </lineage>
</organism>
<keyword evidence="1" id="KW-0285">Flavoprotein</keyword>
<protein>
    <recommendedName>
        <fullName evidence="4">FAD-binding domain-containing protein</fullName>
    </recommendedName>
</protein>
<keyword evidence="3" id="KW-0560">Oxidoreductase</keyword>
<dbReference type="Gene3D" id="3.50.50.60">
    <property type="entry name" value="FAD/NAD(P)-binding domain"/>
    <property type="match status" value="1"/>
</dbReference>
<evidence type="ECO:0000256" key="1">
    <source>
        <dbReference type="ARBA" id="ARBA00022630"/>
    </source>
</evidence>
<dbReference type="Pfam" id="PF01494">
    <property type="entry name" value="FAD_binding_3"/>
    <property type="match status" value="1"/>
</dbReference>
<reference evidence="5" key="1">
    <citation type="submission" date="2021-03" db="EMBL/GenBank/DDBJ databases">
        <authorList>
            <person name="Tagirdzhanova G."/>
        </authorList>
    </citation>
    <scope>NUCLEOTIDE SEQUENCE</scope>
</reference>
<comment type="caution">
    <text evidence="5">The sequence shown here is derived from an EMBL/GenBank/DDBJ whole genome shotgun (WGS) entry which is preliminary data.</text>
</comment>
<dbReference type="EMBL" id="CAJPDR010000057">
    <property type="protein sequence ID" value="CAF9912745.1"/>
    <property type="molecule type" value="Genomic_DNA"/>
</dbReference>
<feature type="domain" description="FAD-binding" evidence="4">
    <location>
        <begin position="5"/>
        <end position="349"/>
    </location>
</feature>
<dbReference type="AlphaFoldDB" id="A0A8H3I9S5"/>
<dbReference type="PRINTS" id="PR00420">
    <property type="entry name" value="RNGMNOXGNASE"/>
</dbReference>
<keyword evidence="6" id="KW-1185">Reference proteome</keyword>